<gene>
    <name evidence="2" type="ORF">M231_04470</name>
</gene>
<feature type="region of interest" description="Disordered" evidence="1">
    <location>
        <begin position="53"/>
        <end position="114"/>
    </location>
</feature>
<name>A0A4V1M3W6_TREME</name>
<comment type="caution">
    <text evidence="2">The sequence shown here is derived from an EMBL/GenBank/DDBJ whole genome shotgun (WGS) entry which is preliminary data.</text>
</comment>
<dbReference type="EMBL" id="SDIL01000050">
    <property type="protein sequence ID" value="RXK38297.1"/>
    <property type="molecule type" value="Genomic_DNA"/>
</dbReference>
<keyword evidence="3" id="KW-1185">Reference proteome</keyword>
<accession>A0A4V1M3W6</accession>
<protein>
    <submittedName>
        <fullName evidence="2">Uncharacterized protein</fullName>
    </submittedName>
</protein>
<feature type="region of interest" description="Disordered" evidence="1">
    <location>
        <begin position="1"/>
        <end position="40"/>
    </location>
</feature>
<sequence>MSSPSNLPTEASRSGDISFIHDDKSGQLFRPPSQSSGAVATPSKFSVLLTAPPRSVVSSPPLGISTINSSDPSPISEQTFGNSFMASTADTEAVPINGAGNTSQVSASKNSPKS</sequence>
<feature type="compositionally biased region" description="Polar residues" evidence="1">
    <location>
        <begin position="65"/>
        <end position="90"/>
    </location>
</feature>
<dbReference type="AlphaFoldDB" id="A0A4V1M3W6"/>
<feature type="compositionally biased region" description="Polar residues" evidence="1">
    <location>
        <begin position="1"/>
        <end position="12"/>
    </location>
</feature>
<evidence type="ECO:0000256" key="1">
    <source>
        <dbReference type="SAM" id="MobiDB-lite"/>
    </source>
</evidence>
<proteinExistence type="predicted"/>
<dbReference type="Proteomes" id="UP000289152">
    <property type="component" value="Unassembled WGS sequence"/>
</dbReference>
<reference evidence="2 3" key="1">
    <citation type="submission" date="2016-06" db="EMBL/GenBank/DDBJ databases">
        <title>Evolution of pathogenesis and genome organization in the Tremellales.</title>
        <authorList>
            <person name="Cuomo C."/>
            <person name="Litvintseva A."/>
            <person name="Heitman J."/>
            <person name="Chen Y."/>
            <person name="Sun S."/>
            <person name="Springer D."/>
            <person name="Dromer F."/>
            <person name="Young S."/>
            <person name="Zeng Q."/>
            <person name="Chapman S."/>
            <person name="Gujja S."/>
            <person name="Saif S."/>
            <person name="Birren B."/>
        </authorList>
    </citation>
    <scope>NUCLEOTIDE SEQUENCE [LARGE SCALE GENOMIC DNA]</scope>
    <source>
        <strain evidence="2 3">ATCC 28783</strain>
    </source>
</reference>
<evidence type="ECO:0000313" key="3">
    <source>
        <dbReference type="Proteomes" id="UP000289152"/>
    </source>
</evidence>
<organism evidence="2 3">
    <name type="scientific">Tremella mesenterica</name>
    <name type="common">Jelly fungus</name>
    <dbReference type="NCBI Taxonomy" id="5217"/>
    <lineage>
        <taxon>Eukaryota</taxon>
        <taxon>Fungi</taxon>
        <taxon>Dikarya</taxon>
        <taxon>Basidiomycota</taxon>
        <taxon>Agaricomycotina</taxon>
        <taxon>Tremellomycetes</taxon>
        <taxon>Tremellales</taxon>
        <taxon>Tremellaceae</taxon>
        <taxon>Tremella</taxon>
    </lineage>
</organism>
<dbReference type="InParanoid" id="A0A4V1M3W6"/>
<feature type="compositionally biased region" description="Polar residues" evidence="1">
    <location>
        <begin position="99"/>
        <end position="114"/>
    </location>
</feature>
<evidence type="ECO:0000313" key="2">
    <source>
        <dbReference type="EMBL" id="RXK38297.1"/>
    </source>
</evidence>